<evidence type="ECO:0000259" key="10">
    <source>
        <dbReference type="Pfam" id="PF14379"/>
    </source>
</evidence>
<evidence type="ECO:0000313" key="11">
    <source>
        <dbReference type="EMBL" id="CAA2969570.1"/>
    </source>
</evidence>
<dbReference type="OrthoDB" id="551907at2759"/>
<dbReference type="PANTHER" id="PTHR31499">
    <property type="entry name" value="MYB FAMILY TRANSCRIPTION FACTOR PHL11"/>
    <property type="match status" value="1"/>
</dbReference>
<dbReference type="AlphaFoldDB" id="A0A8S0QUW6"/>
<dbReference type="EMBL" id="CACTIH010001945">
    <property type="protein sequence ID" value="CAA2969570.1"/>
    <property type="molecule type" value="Genomic_DNA"/>
</dbReference>
<comment type="caution">
    <text evidence="11">The sequence shown here is derived from an EMBL/GenBank/DDBJ whole genome shotgun (WGS) entry which is preliminary data.</text>
</comment>
<dbReference type="GO" id="GO:0005634">
    <property type="term" value="C:nucleus"/>
    <property type="evidence" value="ECO:0007669"/>
    <property type="project" value="UniProtKB-SubCell"/>
</dbReference>
<comment type="similarity">
    <text evidence="2">Belongs to the MYB-CC family.</text>
</comment>
<dbReference type="Proteomes" id="UP000594638">
    <property type="component" value="Unassembled WGS sequence"/>
</dbReference>
<evidence type="ECO:0000256" key="8">
    <source>
        <dbReference type="SAM" id="Phobius"/>
    </source>
</evidence>
<dbReference type="InterPro" id="IPR009057">
    <property type="entry name" value="Homeodomain-like_sf"/>
</dbReference>
<dbReference type="Pfam" id="PF00249">
    <property type="entry name" value="Myb_DNA-binding"/>
    <property type="match status" value="1"/>
</dbReference>
<dbReference type="InterPro" id="IPR046955">
    <property type="entry name" value="PHR1-like"/>
</dbReference>
<dbReference type="GO" id="GO:0003677">
    <property type="term" value="F:DNA binding"/>
    <property type="evidence" value="ECO:0007669"/>
    <property type="project" value="InterPro"/>
</dbReference>
<keyword evidence="6" id="KW-0539">Nucleus</keyword>
<dbReference type="Gramene" id="OE9A015756T1">
    <property type="protein sequence ID" value="OE9A015756C1"/>
    <property type="gene ID" value="OE9A015756"/>
</dbReference>
<dbReference type="InterPro" id="IPR001005">
    <property type="entry name" value="SANT/Myb"/>
</dbReference>
<sequence length="324" mass="37288">MSLKFGNFGLFFLGLLRQLQTFPGISAHIILSYGAIACLYLSWKFVFAVLYLYEYILFKWSTIAHSLPDRFARSPGCNMGSSRSAGASKERLKWTKELHELFEKAVNQIGGPDRATPRGILKAMAIPELTIYHVKSHLQKYRMSIFTPEGGHKDKIERRSISEELPNFSTKSGAQLNEALRMQMEAQRQWNDQIEVQKSLKWKIEAQGRFMDRIIEEYKNRVPSTKPNKPYSSPILSLPPLSEESDQSNEKEFESDYEVERKGFQDKFRARKKIKIQEEILPNFNVFPVEGNPFAANDELGFCPWTVCTFQSPLLPSSLYNPLN</sequence>
<keyword evidence="8" id="KW-1133">Transmembrane helix</keyword>
<evidence type="ECO:0000256" key="7">
    <source>
        <dbReference type="SAM" id="MobiDB-lite"/>
    </source>
</evidence>
<evidence type="ECO:0000256" key="3">
    <source>
        <dbReference type="ARBA" id="ARBA00023015"/>
    </source>
</evidence>
<evidence type="ECO:0000259" key="9">
    <source>
        <dbReference type="Pfam" id="PF00249"/>
    </source>
</evidence>
<keyword evidence="5" id="KW-0804">Transcription</keyword>
<evidence type="ECO:0000256" key="4">
    <source>
        <dbReference type="ARBA" id="ARBA00023054"/>
    </source>
</evidence>
<feature type="domain" description="MYB-CC type transcription factor LHEQLE-containing" evidence="10">
    <location>
        <begin position="175"/>
        <end position="218"/>
    </location>
</feature>
<keyword evidence="8" id="KW-0472">Membrane</keyword>
<feature type="domain" description="Myb-like" evidence="9">
    <location>
        <begin position="91"/>
        <end position="142"/>
    </location>
</feature>
<feature type="compositionally biased region" description="Polar residues" evidence="7">
    <location>
        <begin position="222"/>
        <end position="231"/>
    </location>
</feature>
<evidence type="ECO:0000256" key="1">
    <source>
        <dbReference type="ARBA" id="ARBA00004123"/>
    </source>
</evidence>
<dbReference type="NCBIfam" id="TIGR01557">
    <property type="entry name" value="myb_SHAQKYF"/>
    <property type="match status" value="1"/>
</dbReference>
<feature type="transmembrane region" description="Helical" evidence="8">
    <location>
        <begin position="31"/>
        <end position="53"/>
    </location>
</feature>
<dbReference type="Gene3D" id="1.10.10.60">
    <property type="entry name" value="Homeodomain-like"/>
    <property type="match status" value="1"/>
</dbReference>
<name>A0A8S0QUW6_OLEEU</name>
<protein>
    <submittedName>
        <fullName evidence="11">Myb family transcription factor PHL7</fullName>
    </submittedName>
</protein>
<keyword evidence="12" id="KW-1185">Reference proteome</keyword>
<dbReference type="InterPro" id="IPR006447">
    <property type="entry name" value="Myb_dom_plants"/>
</dbReference>
<dbReference type="Pfam" id="PF14379">
    <property type="entry name" value="Myb_CC_LHEQLE"/>
    <property type="match status" value="1"/>
</dbReference>
<organism evidence="11 12">
    <name type="scientific">Olea europaea subsp. europaea</name>
    <dbReference type="NCBI Taxonomy" id="158383"/>
    <lineage>
        <taxon>Eukaryota</taxon>
        <taxon>Viridiplantae</taxon>
        <taxon>Streptophyta</taxon>
        <taxon>Embryophyta</taxon>
        <taxon>Tracheophyta</taxon>
        <taxon>Spermatophyta</taxon>
        <taxon>Magnoliopsida</taxon>
        <taxon>eudicotyledons</taxon>
        <taxon>Gunneridae</taxon>
        <taxon>Pentapetalae</taxon>
        <taxon>asterids</taxon>
        <taxon>lamiids</taxon>
        <taxon>Lamiales</taxon>
        <taxon>Oleaceae</taxon>
        <taxon>Oleeae</taxon>
        <taxon>Olea</taxon>
    </lineage>
</organism>
<feature type="region of interest" description="Disordered" evidence="7">
    <location>
        <begin position="221"/>
        <end position="256"/>
    </location>
</feature>
<keyword evidence="4" id="KW-0175">Coiled coil</keyword>
<gene>
    <name evidence="11" type="ORF">OLEA9_A015756</name>
</gene>
<evidence type="ECO:0000256" key="2">
    <source>
        <dbReference type="ARBA" id="ARBA00006783"/>
    </source>
</evidence>
<dbReference type="GO" id="GO:0003700">
    <property type="term" value="F:DNA-binding transcription factor activity"/>
    <property type="evidence" value="ECO:0007669"/>
    <property type="project" value="InterPro"/>
</dbReference>
<evidence type="ECO:0000256" key="6">
    <source>
        <dbReference type="ARBA" id="ARBA00023242"/>
    </source>
</evidence>
<dbReference type="SUPFAM" id="SSF46689">
    <property type="entry name" value="Homeodomain-like"/>
    <property type="match status" value="1"/>
</dbReference>
<evidence type="ECO:0000256" key="5">
    <source>
        <dbReference type="ARBA" id="ARBA00023163"/>
    </source>
</evidence>
<evidence type="ECO:0000313" key="12">
    <source>
        <dbReference type="Proteomes" id="UP000594638"/>
    </source>
</evidence>
<reference evidence="11 12" key="1">
    <citation type="submission" date="2019-12" db="EMBL/GenBank/DDBJ databases">
        <authorList>
            <person name="Alioto T."/>
            <person name="Alioto T."/>
            <person name="Gomez Garrido J."/>
        </authorList>
    </citation>
    <scope>NUCLEOTIDE SEQUENCE [LARGE SCALE GENOMIC DNA]</scope>
</reference>
<keyword evidence="3" id="KW-0805">Transcription regulation</keyword>
<keyword evidence="8" id="KW-0812">Transmembrane</keyword>
<feature type="compositionally biased region" description="Low complexity" evidence="7">
    <location>
        <begin position="232"/>
        <end position="242"/>
    </location>
</feature>
<proteinExistence type="inferred from homology"/>
<comment type="subcellular location">
    <subcellularLocation>
        <location evidence="1">Nucleus</location>
    </subcellularLocation>
</comment>
<dbReference type="PANTHER" id="PTHR31499:SF79">
    <property type="entry name" value="HTH MYB-TYPE DOMAIN-CONTAINING PROTEIN"/>
    <property type="match status" value="1"/>
</dbReference>
<dbReference type="InterPro" id="IPR025756">
    <property type="entry name" value="Myb_CC_LHEQLE"/>
</dbReference>
<accession>A0A8S0QUW6</accession>
<dbReference type="FunFam" id="1.10.10.60:FF:000007">
    <property type="entry name" value="Two-component response regulator"/>
    <property type="match status" value="1"/>
</dbReference>